<accession>A0A0G4HZV0</accession>
<feature type="compositionally biased region" description="Low complexity" evidence="1">
    <location>
        <begin position="439"/>
        <end position="449"/>
    </location>
</feature>
<feature type="compositionally biased region" description="Low complexity" evidence="1">
    <location>
        <begin position="313"/>
        <end position="333"/>
    </location>
</feature>
<feature type="compositionally biased region" description="Low complexity" evidence="1">
    <location>
        <begin position="571"/>
        <end position="581"/>
    </location>
</feature>
<feature type="compositionally biased region" description="Polar residues" evidence="1">
    <location>
        <begin position="353"/>
        <end position="366"/>
    </location>
</feature>
<feature type="compositionally biased region" description="Polar residues" evidence="1">
    <location>
        <begin position="414"/>
        <end position="423"/>
    </location>
</feature>
<feature type="compositionally biased region" description="Low complexity" evidence="1">
    <location>
        <begin position="473"/>
        <end position="507"/>
    </location>
</feature>
<protein>
    <submittedName>
        <fullName evidence="2">Uncharacterized protein</fullName>
    </submittedName>
</protein>
<proteinExistence type="predicted"/>
<feature type="compositionally biased region" description="Low complexity" evidence="1">
    <location>
        <begin position="850"/>
        <end position="863"/>
    </location>
</feature>
<feature type="compositionally biased region" description="Pro residues" evidence="1">
    <location>
        <begin position="1"/>
        <end position="10"/>
    </location>
</feature>
<feature type="compositionally biased region" description="Low complexity" evidence="1">
    <location>
        <begin position="71"/>
        <end position="81"/>
    </location>
</feature>
<dbReference type="VEuPathDB" id="CryptoDB:Cvel_9777"/>
<feature type="compositionally biased region" description="Polar residues" evidence="1">
    <location>
        <begin position="163"/>
        <end position="172"/>
    </location>
</feature>
<evidence type="ECO:0000313" key="2">
    <source>
        <dbReference type="EMBL" id="CEM50068.1"/>
    </source>
</evidence>
<feature type="compositionally biased region" description="Gly residues" evidence="1">
    <location>
        <begin position="814"/>
        <end position="823"/>
    </location>
</feature>
<name>A0A0G4HZV0_9ALVE</name>
<feature type="compositionally biased region" description="Low complexity" evidence="1">
    <location>
        <begin position="31"/>
        <end position="45"/>
    </location>
</feature>
<feature type="compositionally biased region" description="Acidic residues" evidence="1">
    <location>
        <begin position="916"/>
        <end position="925"/>
    </location>
</feature>
<feature type="compositionally biased region" description="Pro residues" evidence="1">
    <location>
        <begin position="188"/>
        <end position="199"/>
    </location>
</feature>
<feature type="compositionally biased region" description="Polar residues" evidence="1">
    <location>
        <begin position="538"/>
        <end position="555"/>
    </location>
</feature>
<feature type="compositionally biased region" description="Basic and acidic residues" evidence="1">
    <location>
        <begin position="402"/>
        <end position="413"/>
    </location>
</feature>
<feature type="compositionally biased region" description="Basic and acidic residues" evidence="1">
    <location>
        <begin position="657"/>
        <end position="675"/>
    </location>
</feature>
<feature type="compositionally biased region" description="Basic residues" evidence="1">
    <location>
        <begin position="455"/>
        <end position="466"/>
    </location>
</feature>
<feature type="compositionally biased region" description="Low complexity" evidence="1">
    <location>
        <begin position="709"/>
        <end position="723"/>
    </location>
</feature>
<sequence>MSPAPMPMGFPYPGFAPHGMQPGGPFIAIRGPPEAEGVGPSSSSGGFEGDGDKERGEGEKNDQEEDEDLSSFHSCRSSLSRGPDQLESADPSAPSSLLPLDSMRAQPYGQKSHSALPNVFPRYNEGTQGDTFAAVRGGSSFRRDKMHHPSAGALPQVKIPTRPSGSSSQFPSKLQPRGSLRGGAPAQRGPPPPQWPPHLLPRFEGDQSSFSSASAFAGQGGPRFVSVDTGHVPSAAAASSRQLHVPPHGCNNPSPRESRGPARSPIAPVPTQSFYNKKDAGAPPAAEGGGTGLLKMMRNKKRPAEGPPPPVENPGGESSSSSASSSSSSHGVGLSAGGGVGGSTWHEFRDRTSVGSMQTENSTVMDLSSRLDLFKKRKLGGSQGNFPGGKEKEKKKKPPPNAKKEKKEKDKNRPTGSKSGTNLNKEKEARRPSLSVSARLSQESRSGSLSGQGGRKVKTRAPKRHAVPLAGPASAAIRVNAAQAASAALSSSHPHNPQQQQQASSAPGPQPRPPLPSSKSSSRPRTRESILAKGTRLRPQNTLRQTQRMNMSPSLTVGGGRRATLAPPSPSSSQQQQASASSGGGLKKPGGGGGGRGEMPKMAAAGGSAAGGPRPTRGRRRGRGAAAAVGRPPKIPAPPTTTASAPQSSSLAPPTTELHRQQKETKEPPQTETERLCVSSQQRRGVSVPASPSTRRRVRMGGPGPPDESPACAAAPLSLNAAAVGGGGDGLEKGGQSSRERECVSPSAEPENRCPTGSRAGGGGGGEAATFCQQKGAPRIQLGEMPGPLGGSNGAQQQQGAEGDSCPPISPRCGGNGKGGTGGRSPRLGRSPRGGTRASVFPPALSVDVPSAPGGAPSEAPHALVEGEGPRTGSSTDTAAGSTVAPAAMEVESDALADQKRKGGRAQDGANVKGDNEEEEGEEEKDVSPSASASPSSASGTGGQADIASRPLEVSS</sequence>
<feature type="region of interest" description="Disordered" evidence="1">
    <location>
        <begin position="1"/>
        <end position="956"/>
    </location>
</feature>
<feature type="compositionally biased region" description="Low complexity" evidence="1">
    <location>
        <begin position="640"/>
        <end position="656"/>
    </location>
</feature>
<feature type="compositionally biased region" description="Low complexity" evidence="1">
    <location>
        <begin position="603"/>
        <end position="615"/>
    </location>
</feature>
<feature type="compositionally biased region" description="Low complexity" evidence="1">
    <location>
        <begin position="207"/>
        <end position="217"/>
    </location>
</feature>
<dbReference type="AlphaFoldDB" id="A0A0G4HZV0"/>
<gene>
    <name evidence="2" type="ORF">Cvel_9777</name>
</gene>
<feature type="compositionally biased region" description="Low complexity" evidence="1">
    <location>
        <begin position="824"/>
        <end position="837"/>
    </location>
</feature>
<organism evidence="2">
    <name type="scientific">Chromera velia CCMP2878</name>
    <dbReference type="NCBI Taxonomy" id="1169474"/>
    <lineage>
        <taxon>Eukaryota</taxon>
        <taxon>Sar</taxon>
        <taxon>Alveolata</taxon>
        <taxon>Colpodellida</taxon>
        <taxon>Chromeraceae</taxon>
        <taxon>Chromera</taxon>
    </lineage>
</organism>
<feature type="compositionally biased region" description="Low complexity" evidence="1">
    <location>
        <begin position="928"/>
        <end position="939"/>
    </location>
</feature>
<feature type="compositionally biased region" description="Low complexity" evidence="1">
    <location>
        <begin position="872"/>
        <end position="883"/>
    </location>
</feature>
<feature type="compositionally biased region" description="Gly residues" evidence="1">
    <location>
        <begin position="582"/>
        <end position="597"/>
    </location>
</feature>
<feature type="compositionally biased region" description="Low complexity" evidence="1">
    <location>
        <begin position="88"/>
        <end position="102"/>
    </location>
</feature>
<feature type="compositionally biased region" description="Low complexity" evidence="1">
    <location>
        <begin position="794"/>
        <end position="803"/>
    </location>
</feature>
<dbReference type="EMBL" id="CDMZ01004543">
    <property type="protein sequence ID" value="CEM50068.1"/>
    <property type="molecule type" value="Genomic_DNA"/>
</dbReference>
<reference evidence="2" key="1">
    <citation type="submission" date="2014-11" db="EMBL/GenBank/DDBJ databases">
        <authorList>
            <person name="Otto D Thomas"/>
            <person name="Naeem Raeece"/>
        </authorList>
    </citation>
    <scope>NUCLEOTIDE SEQUENCE</scope>
</reference>
<feature type="compositionally biased region" description="Basic and acidic residues" evidence="1">
    <location>
        <begin position="50"/>
        <end position="61"/>
    </location>
</feature>
<evidence type="ECO:0000256" key="1">
    <source>
        <dbReference type="SAM" id="MobiDB-lite"/>
    </source>
</evidence>